<dbReference type="RefSeq" id="WP_095717102.1">
    <property type="nucleotide sequence ID" value="NZ_NTGA01000004.1"/>
</dbReference>
<dbReference type="InterPro" id="IPR058717">
    <property type="entry name" value="Phage_L5_Integrase_N"/>
</dbReference>
<dbReference type="Pfam" id="PF00589">
    <property type="entry name" value="Phage_integrase"/>
    <property type="match status" value="1"/>
</dbReference>
<reference evidence="6" key="1">
    <citation type="submission" date="2017-09" db="EMBL/GenBank/DDBJ databases">
        <authorList>
            <person name="Zhang Y."/>
            <person name="Huang X."/>
            <person name="Liu J."/>
            <person name="Lu L."/>
            <person name="Peng K."/>
        </authorList>
    </citation>
    <scope>NUCLEOTIDE SEQUENCE [LARGE SCALE GENOMIC DNA]</scope>
    <source>
        <strain evidence="6">S-XJ-1</strain>
    </source>
</reference>
<sequence length="394" mass="42993">MAAKGSQTRRPRRSFGRLAQLPSGRWRARYTGPDGDLHNAPRTFEAKIDAEGWLATERRLIDLDTWTPPDERQARAQALTVTVANYCETVIDRRTRKQPDPLRPGSAAVYRSLVKTRITPYVGHIGLGAVTPATVAAWVDSMATDFPDTKSRNSQAYRLFSSVCADAVEDELLPVSPCRSPKAGRKPKPARKPLLTTDEYTALVAALPERYRLMAELMAGCALRLGEVTELRKKDVRVVRAGDAVAATVTVARAVSWTTGETAHIGPPKSEAGRRTVTVPPHVAALLVDHLETLPSRDALLFTNVTGAQIRPTSFRKVFERAATAAGRPDVSPHMLRHFGAVQAALVGATLRELMDRLGHSTPTTALIYQHTAAGRDAEIADRMSKLAEGKDDD</sequence>
<dbReference type="Gene3D" id="1.10.150.130">
    <property type="match status" value="1"/>
</dbReference>
<dbReference type="GO" id="GO:0015074">
    <property type="term" value="P:DNA integration"/>
    <property type="evidence" value="ECO:0007669"/>
    <property type="project" value="InterPro"/>
</dbReference>
<keyword evidence="6" id="KW-1185">Reference proteome</keyword>
<evidence type="ECO:0000313" key="5">
    <source>
        <dbReference type="EMBL" id="PAY24641.1"/>
    </source>
</evidence>
<organism evidence="5 6">
    <name type="scientific">Dietzia natronolimnaea</name>
    <dbReference type="NCBI Taxonomy" id="161920"/>
    <lineage>
        <taxon>Bacteria</taxon>
        <taxon>Bacillati</taxon>
        <taxon>Actinomycetota</taxon>
        <taxon>Actinomycetes</taxon>
        <taxon>Mycobacteriales</taxon>
        <taxon>Dietziaceae</taxon>
        <taxon>Dietzia</taxon>
    </lineage>
</organism>
<evidence type="ECO:0000256" key="3">
    <source>
        <dbReference type="ARBA" id="ARBA00023172"/>
    </source>
</evidence>
<comment type="similarity">
    <text evidence="1">Belongs to the 'phage' integrase family.</text>
</comment>
<dbReference type="InterPro" id="IPR050090">
    <property type="entry name" value="Tyrosine_recombinase_XerCD"/>
</dbReference>
<dbReference type="InterPro" id="IPR011010">
    <property type="entry name" value="DNA_brk_join_enz"/>
</dbReference>
<comment type="caution">
    <text evidence="5">The sequence shown here is derived from an EMBL/GenBank/DDBJ whole genome shotgun (WGS) entry which is preliminary data.</text>
</comment>
<feature type="domain" description="Tyr recombinase" evidence="4">
    <location>
        <begin position="190"/>
        <end position="382"/>
    </location>
</feature>
<evidence type="ECO:0000259" key="4">
    <source>
        <dbReference type="PROSITE" id="PS51898"/>
    </source>
</evidence>
<dbReference type="InterPro" id="IPR013762">
    <property type="entry name" value="Integrase-like_cat_sf"/>
</dbReference>
<accession>A0A2A2WTY0</accession>
<proteinExistence type="inferred from homology"/>
<dbReference type="Proteomes" id="UP000218810">
    <property type="component" value="Unassembled WGS sequence"/>
</dbReference>
<dbReference type="Pfam" id="PF26003">
    <property type="entry name" value="Integrase_N_phage"/>
    <property type="match status" value="1"/>
</dbReference>
<dbReference type="GO" id="GO:0003677">
    <property type="term" value="F:DNA binding"/>
    <property type="evidence" value="ECO:0007669"/>
    <property type="project" value="UniProtKB-KW"/>
</dbReference>
<dbReference type="CDD" id="cd01189">
    <property type="entry name" value="INT_ICEBs1_C_like"/>
    <property type="match status" value="1"/>
</dbReference>
<dbReference type="SUPFAM" id="SSF56349">
    <property type="entry name" value="DNA breaking-rejoining enzymes"/>
    <property type="match status" value="1"/>
</dbReference>
<name>A0A2A2WTY0_9ACTN</name>
<gene>
    <name evidence="5" type="ORF">CEY15_02265</name>
</gene>
<evidence type="ECO:0000313" key="6">
    <source>
        <dbReference type="Proteomes" id="UP000218810"/>
    </source>
</evidence>
<dbReference type="PANTHER" id="PTHR30349:SF64">
    <property type="entry name" value="PROPHAGE INTEGRASE INTD-RELATED"/>
    <property type="match status" value="1"/>
</dbReference>
<evidence type="ECO:0000256" key="1">
    <source>
        <dbReference type="ARBA" id="ARBA00008857"/>
    </source>
</evidence>
<dbReference type="OrthoDB" id="1822491at2"/>
<dbReference type="AlphaFoldDB" id="A0A2A2WTY0"/>
<protein>
    <submittedName>
        <fullName evidence="5">Site-specific integrase</fullName>
    </submittedName>
</protein>
<dbReference type="InterPro" id="IPR010998">
    <property type="entry name" value="Integrase_recombinase_N"/>
</dbReference>
<dbReference type="EMBL" id="NTGA01000004">
    <property type="protein sequence ID" value="PAY24641.1"/>
    <property type="molecule type" value="Genomic_DNA"/>
</dbReference>
<keyword evidence="3" id="KW-0233">DNA recombination</keyword>
<keyword evidence="2" id="KW-0238">DNA-binding</keyword>
<dbReference type="PROSITE" id="PS51898">
    <property type="entry name" value="TYR_RECOMBINASE"/>
    <property type="match status" value="1"/>
</dbReference>
<dbReference type="InterPro" id="IPR002104">
    <property type="entry name" value="Integrase_catalytic"/>
</dbReference>
<dbReference type="PANTHER" id="PTHR30349">
    <property type="entry name" value="PHAGE INTEGRASE-RELATED"/>
    <property type="match status" value="1"/>
</dbReference>
<dbReference type="Gene3D" id="1.10.443.10">
    <property type="entry name" value="Intergrase catalytic core"/>
    <property type="match status" value="1"/>
</dbReference>
<evidence type="ECO:0000256" key="2">
    <source>
        <dbReference type="ARBA" id="ARBA00023125"/>
    </source>
</evidence>
<dbReference type="GO" id="GO:0006310">
    <property type="term" value="P:DNA recombination"/>
    <property type="evidence" value="ECO:0007669"/>
    <property type="project" value="UniProtKB-KW"/>
</dbReference>